<dbReference type="EMBL" id="CAMPGE010009983">
    <property type="protein sequence ID" value="CAI2368841.1"/>
    <property type="molecule type" value="Genomic_DNA"/>
</dbReference>
<dbReference type="PANTHER" id="PTHR24092">
    <property type="entry name" value="PROBABLE PHOSPHOLIPID-TRANSPORTING ATPASE"/>
    <property type="match status" value="1"/>
</dbReference>
<keyword evidence="23" id="KW-1185">Reference proteome</keyword>
<dbReference type="NCBIfam" id="TIGR01494">
    <property type="entry name" value="ATPase_P-type"/>
    <property type="match status" value="1"/>
</dbReference>
<dbReference type="SFLD" id="SFLDG00002">
    <property type="entry name" value="C1.7:_P-type_atpase_like"/>
    <property type="match status" value="1"/>
</dbReference>
<feature type="domain" description="P-type ATPase C-terminal" evidence="21">
    <location>
        <begin position="922"/>
        <end position="1158"/>
    </location>
</feature>
<dbReference type="Proteomes" id="UP001295684">
    <property type="component" value="Unassembled WGS sequence"/>
</dbReference>
<feature type="binding site" evidence="16">
    <location>
        <position position="482"/>
    </location>
    <ligand>
        <name>ATP</name>
        <dbReference type="ChEBI" id="CHEBI:30616"/>
    </ligand>
</feature>
<organism evidence="22 23">
    <name type="scientific">Euplotes crassus</name>
    <dbReference type="NCBI Taxonomy" id="5936"/>
    <lineage>
        <taxon>Eukaryota</taxon>
        <taxon>Sar</taxon>
        <taxon>Alveolata</taxon>
        <taxon>Ciliophora</taxon>
        <taxon>Intramacronucleata</taxon>
        <taxon>Spirotrichea</taxon>
        <taxon>Hypotrichia</taxon>
        <taxon>Euplotida</taxon>
        <taxon>Euplotidae</taxon>
        <taxon>Moneuplotes</taxon>
    </lineage>
</organism>
<dbReference type="GO" id="GO:0016887">
    <property type="term" value="F:ATP hydrolysis activity"/>
    <property type="evidence" value="ECO:0007669"/>
    <property type="project" value="InterPro"/>
</dbReference>
<evidence type="ECO:0000256" key="19">
    <source>
        <dbReference type="SAM" id="MobiDB-lite"/>
    </source>
</evidence>
<keyword evidence="7 17" id="KW-0460">Magnesium</keyword>
<dbReference type="InterPro" id="IPR008250">
    <property type="entry name" value="ATPase_P-typ_transduc_dom_A_sf"/>
</dbReference>
<sequence length="1236" mass="142592">MEKSDLEEELIRTEEGREVFSSSINNEEGFIPAQELSKEETKDEFIDMDIPARKRKETIVIRRDQWRDIRINTELGFRDQRHGGFRGNKIKTSKYTILNFLPKNLFIQFTKSANVYFLIMVVLQCIPAVTITQGQPTILVPLGFVTLVSMVKDIIEDYKRYSSDTMENNRKVLVIPQGPQIEEATEREGEDLFKDIQWRSVSVGQICKIKCDEYFPADMILLNSDDPQGICYVETKNLDGETNMKHKVANKKVLQRIKQEKDLENFIADISCQPPNEFLYKFEGKINFSPNDSELSNTGRRSNKESAPLDANQMLLRGSSLRNTEYVYGVVVYTGHESKIMKNSPESRYKTSKMEQLTNKFIIYTFIFQIVICLFASIYSTIWTSVFREETEQYLKWSLDTGVIANNVFVNFLVTFASWLLIFCDFVPISLLVTLEIVKFIQAQFINWDHTIYDETKDMATKAQSSNLNEELGQVEYIFSDKTGTLTQNVMEFKKMVIGPVSYGKSESEIPSPEEGKKEEDKNEEDDFIEDLSEPQKTNPDITNVNFYDPKFYEDYRNPHCQNLSMIKRFLLHLALCHTVIIEKKESNGETKMIYNASSPDELALVNAARYFGYFFKERDSENNICLEMEDGSIEQYKLLNVIEFDSTRKRMSVIIRIPSGEIKVLCKGADSIIEQRLRDQINMPETTKYLENYASEGLRTLLLAEKTIDEEEYKEWNKKYEEACISTSNREENIAKIAEKIEWEFELVGATAIEDKLQDEVADTINILKEAGIKIWVLTGDKIETAINIGYSCKVLSNDMDQYIIDNTKTSDISDRLIEVQNEFEQSEARNHGLIVAGDSLLKITSSSDLCEPFKELADKMKVVIACRVSPKQKAEIVQLVKDQYPQKTTLSIGDGANDVNMITTADIGVGISGLEGQQAARASDYAIGQFKYLKTLLLVHGRECNRRNAYVVGYMFYKNMLFVLCIFWFGIVSAFSGMSIYEQWLYLFFNVVFTAFPIMWFAVFDYEYTKKELAEDPKYYIYIVKKSISLGKFLRWIFFAVWQSMIFCVLAFIPFEKQGGTLWMEGNFVYLGVVMIVNIKILTDTSNHTIISILLFLMSILLFLLGTVAINFFTFSDLYGVLENTLTSIEFYMILILFMLAIAQIDIGVNYVNREIRLRFIGFVQRVQSRFYRRKTVDEQNIRKTTKIHTGFAFSQDPGNAPQVVDKVTKKYPDAPHFSNAEPEEYYNLHNEAE</sequence>
<feature type="region of interest" description="Disordered" evidence="19">
    <location>
        <begin position="1216"/>
        <end position="1236"/>
    </location>
</feature>
<keyword evidence="5 16" id="KW-0547">Nucleotide-binding</keyword>
<keyword evidence="12" id="KW-0813">Transport</keyword>
<feature type="binding site" evidence="16">
    <location>
        <position position="782"/>
    </location>
    <ligand>
        <name>ATP</name>
        <dbReference type="ChEBI" id="CHEBI:30616"/>
    </ligand>
</feature>
<dbReference type="SFLD" id="SFLDF00027">
    <property type="entry name" value="p-type_atpase"/>
    <property type="match status" value="1"/>
</dbReference>
<comment type="subcellular location">
    <subcellularLocation>
        <location evidence="1 18">Membrane</location>
        <topology evidence="1 18">Multi-pass membrane protein</topology>
    </subcellularLocation>
</comment>
<dbReference type="FunFam" id="3.40.50.1000:FF:000001">
    <property type="entry name" value="Phospholipid-transporting ATPase IC"/>
    <property type="match status" value="1"/>
</dbReference>
<evidence type="ECO:0000256" key="15">
    <source>
        <dbReference type="PIRSR" id="PIRSR606539-1"/>
    </source>
</evidence>
<feature type="active site" description="4-aspartylphosphate intermediate" evidence="15">
    <location>
        <position position="481"/>
    </location>
</feature>
<feature type="binding site" evidence="16">
    <location>
        <position position="869"/>
    </location>
    <ligand>
        <name>ATP</name>
        <dbReference type="ChEBI" id="CHEBI:30616"/>
    </ligand>
</feature>
<dbReference type="PANTHER" id="PTHR24092:SF150">
    <property type="entry name" value="PHOSPHOLIPID-TRANSPORTING ATPASE"/>
    <property type="match status" value="1"/>
</dbReference>
<dbReference type="SFLD" id="SFLDS00003">
    <property type="entry name" value="Haloacid_Dehalogenase"/>
    <property type="match status" value="1"/>
</dbReference>
<comment type="catalytic activity">
    <reaction evidence="13 18">
        <text>ATP + H2O + phospholipidSide 1 = ADP + phosphate + phospholipidSide 2.</text>
        <dbReference type="EC" id="7.6.2.1"/>
    </reaction>
</comment>
<feature type="binding site" evidence="16">
    <location>
        <position position="700"/>
    </location>
    <ligand>
        <name>ATP</name>
        <dbReference type="ChEBI" id="CHEBI:30616"/>
    </ligand>
</feature>
<evidence type="ECO:0000256" key="17">
    <source>
        <dbReference type="PIRSR" id="PIRSR606539-3"/>
    </source>
</evidence>
<feature type="binding site" evidence="16">
    <location>
        <position position="900"/>
    </location>
    <ligand>
        <name>ATP</name>
        <dbReference type="ChEBI" id="CHEBI:30616"/>
    </ligand>
</feature>
<evidence type="ECO:0000256" key="1">
    <source>
        <dbReference type="ARBA" id="ARBA00004141"/>
    </source>
</evidence>
<name>A0AAD1UGB3_EUPCR</name>
<dbReference type="SUPFAM" id="SSF81665">
    <property type="entry name" value="Calcium ATPase, transmembrane domain M"/>
    <property type="match status" value="1"/>
</dbReference>
<evidence type="ECO:0000256" key="10">
    <source>
        <dbReference type="ARBA" id="ARBA00023053"/>
    </source>
</evidence>
<dbReference type="InterPro" id="IPR018303">
    <property type="entry name" value="ATPase_P-typ_P_site"/>
</dbReference>
<evidence type="ECO:0000256" key="4">
    <source>
        <dbReference type="ARBA" id="ARBA00022723"/>
    </source>
</evidence>
<accession>A0AAD1UGB3</accession>
<dbReference type="PRINTS" id="PR00119">
    <property type="entry name" value="CATATPASE"/>
</dbReference>
<dbReference type="GO" id="GO:0005524">
    <property type="term" value="F:ATP binding"/>
    <property type="evidence" value="ECO:0007669"/>
    <property type="project" value="UniProtKB-UniRule"/>
</dbReference>
<keyword evidence="9 18" id="KW-1133">Transmembrane helix</keyword>
<evidence type="ECO:0000256" key="18">
    <source>
        <dbReference type="RuleBase" id="RU362033"/>
    </source>
</evidence>
<dbReference type="SUPFAM" id="SSF56784">
    <property type="entry name" value="HAD-like"/>
    <property type="match status" value="1"/>
</dbReference>
<keyword evidence="10" id="KW-0915">Sodium</keyword>
<dbReference type="FunFam" id="3.40.50.1000:FF:000190">
    <property type="entry name" value="Phospholipid-transporting ATPase"/>
    <property type="match status" value="1"/>
</dbReference>
<evidence type="ECO:0000256" key="14">
    <source>
        <dbReference type="ARBA" id="ARBA00049499"/>
    </source>
</evidence>
<keyword evidence="6 16" id="KW-0067">ATP-binding</keyword>
<dbReference type="GO" id="GO:0140326">
    <property type="term" value="F:ATPase-coupled intramembrane lipid transporter activity"/>
    <property type="evidence" value="ECO:0007669"/>
    <property type="project" value="UniProtKB-EC"/>
</dbReference>
<dbReference type="InterPro" id="IPR032631">
    <property type="entry name" value="P-type_ATPase_N"/>
</dbReference>
<dbReference type="SUPFAM" id="SSF81660">
    <property type="entry name" value="Metal cation-transporting ATPase, ATP-binding domain N"/>
    <property type="match status" value="1"/>
</dbReference>
<keyword evidence="12" id="KW-0406">Ion transport</keyword>
<dbReference type="NCBIfam" id="TIGR01652">
    <property type="entry name" value="ATPase-Plipid"/>
    <property type="match status" value="1"/>
</dbReference>
<dbReference type="GO" id="GO:0005886">
    <property type="term" value="C:plasma membrane"/>
    <property type="evidence" value="ECO:0007669"/>
    <property type="project" value="TreeGrafter"/>
</dbReference>
<dbReference type="GO" id="GO:0008554">
    <property type="term" value="F:P-type sodium transporter activity"/>
    <property type="evidence" value="ECO:0007669"/>
    <property type="project" value="UniProtKB-EC"/>
</dbReference>
<comment type="caution">
    <text evidence="22">The sequence shown here is derived from an EMBL/GenBank/DDBJ whole genome shotgun (WGS) entry which is preliminary data.</text>
</comment>
<dbReference type="GO" id="GO:0000287">
    <property type="term" value="F:magnesium ion binding"/>
    <property type="evidence" value="ECO:0007669"/>
    <property type="project" value="UniProtKB-UniRule"/>
</dbReference>
<evidence type="ECO:0000256" key="2">
    <source>
        <dbReference type="ARBA" id="ARBA00008109"/>
    </source>
</evidence>
<keyword evidence="3 18" id="KW-0812">Transmembrane</keyword>
<dbReference type="Gene3D" id="3.40.50.1000">
    <property type="entry name" value="HAD superfamily/HAD-like"/>
    <property type="match status" value="1"/>
</dbReference>
<comment type="cofactor">
    <cofactor evidence="17">
        <name>Mg(2+)</name>
        <dbReference type="ChEBI" id="CHEBI:18420"/>
    </cofactor>
</comment>
<dbReference type="EC" id="7.6.2.1" evidence="18"/>
<feature type="transmembrane region" description="Helical" evidence="18">
    <location>
        <begin position="958"/>
        <end position="980"/>
    </location>
</feature>
<evidence type="ECO:0000256" key="3">
    <source>
        <dbReference type="ARBA" id="ARBA00022692"/>
    </source>
</evidence>
<dbReference type="Gene3D" id="3.40.1110.10">
    <property type="entry name" value="Calcium-transporting ATPase, cytoplasmic domain N"/>
    <property type="match status" value="1"/>
</dbReference>
<comment type="similarity">
    <text evidence="2 18">Belongs to the cation transport ATPase (P-type) (TC 3.A.3) family. Type IV subfamily.</text>
</comment>
<evidence type="ECO:0000256" key="11">
    <source>
        <dbReference type="ARBA" id="ARBA00023136"/>
    </source>
</evidence>
<evidence type="ECO:0000256" key="5">
    <source>
        <dbReference type="ARBA" id="ARBA00022741"/>
    </source>
</evidence>
<comment type="catalytic activity">
    <reaction evidence="14">
        <text>Na(+)(in) + ATP + H2O = Na(+)(out) + ADP + phosphate + H(+)</text>
        <dbReference type="Rhea" id="RHEA:14633"/>
        <dbReference type="ChEBI" id="CHEBI:15377"/>
        <dbReference type="ChEBI" id="CHEBI:15378"/>
        <dbReference type="ChEBI" id="CHEBI:29101"/>
        <dbReference type="ChEBI" id="CHEBI:30616"/>
        <dbReference type="ChEBI" id="CHEBI:43474"/>
        <dbReference type="ChEBI" id="CHEBI:456216"/>
        <dbReference type="EC" id="7.2.2.3"/>
    </reaction>
    <physiologicalReaction direction="left-to-right" evidence="14">
        <dbReference type="Rhea" id="RHEA:14634"/>
    </physiologicalReaction>
</comment>
<evidence type="ECO:0000256" key="9">
    <source>
        <dbReference type="ARBA" id="ARBA00022989"/>
    </source>
</evidence>
<evidence type="ECO:0000256" key="13">
    <source>
        <dbReference type="ARBA" id="ARBA00034036"/>
    </source>
</evidence>
<feature type="binding site" evidence="16">
    <location>
        <position position="483"/>
    </location>
    <ligand>
        <name>ATP</name>
        <dbReference type="ChEBI" id="CHEBI:30616"/>
    </ligand>
</feature>
<evidence type="ECO:0000256" key="16">
    <source>
        <dbReference type="PIRSR" id="PIRSR606539-2"/>
    </source>
</evidence>
<evidence type="ECO:0000313" key="22">
    <source>
        <dbReference type="EMBL" id="CAI2368841.1"/>
    </source>
</evidence>
<evidence type="ECO:0000313" key="23">
    <source>
        <dbReference type="Proteomes" id="UP001295684"/>
    </source>
</evidence>
<feature type="binding site" evidence="16">
    <location>
        <position position="602"/>
    </location>
    <ligand>
        <name>ATP</name>
        <dbReference type="ChEBI" id="CHEBI:30616"/>
    </ligand>
</feature>
<keyword evidence="11 18" id="KW-0472">Membrane</keyword>
<feature type="binding site" evidence="16">
    <location>
        <position position="875"/>
    </location>
    <ligand>
        <name>ATP</name>
        <dbReference type="ChEBI" id="CHEBI:30616"/>
    </ligand>
</feature>
<dbReference type="Pfam" id="PF16209">
    <property type="entry name" value="PhoLip_ATPase_N"/>
    <property type="match status" value="1"/>
</dbReference>
<evidence type="ECO:0000256" key="12">
    <source>
        <dbReference type="ARBA" id="ARBA00023201"/>
    </source>
</evidence>
<evidence type="ECO:0000256" key="7">
    <source>
        <dbReference type="ARBA" id="ARBA00022842"/>
    </source>
</evidence>
<dbReference type="SUPFAM" id="SSF81653">
    <property type="entry name" value="Calcium ATPase, transduction domain A"/>
    <property type="match status" value="1"/>
</dbReference>
<feature type="compositionally biased region" description="Acidic residues" evidence="19">
    <location>
        <begin position="522"/>
        <end position="533"/>
    </location>
</feature>
<feature type="binding site" evidence="16">
    <location>
        <position position="899"/>
    </location>
    <ligand>
        <name>ATP</name>
        <dbReference type="ChEBI" id="CHEBI:30616"/>
    </ligand>
</feature>
<feature type="binding site" evidence="17">
    <location>
        <position position="896"/>
    </location>
    <ligand>
        <name>Mg(2+)</name>
        <dbReference type="ChEBI" id="CHEBI:18420"/>
    </ligand>
</feature>
<dbReference type="PROSITE" id="PS00154">
    <property type="entry name" value="ATPASE_E1_E2"/>
    <property type="match status" value="1"/>
</dbReference>
<keyword evidence="12" id="KW-0739">Sodium transport</keyword>
<evidence type="ECO:0000259" key="20">
    <source>
        <dbReference type="Pfam" id="PF16209"/>
    </source>
</evidence>
<dbReference type="InterPro" id="IPR023214">
    <property type="entry name" value="HAD_sf"/>
</dbReference>
<proteinExistence type="inferred from homology"/>
<feature type="transmembrane region" description="Helical" evidence="18">
    <location>
        <begin position="986"/>
        <end position="1006"/>
    </location>
</feature>
<feature type="binding site" evidence="16">
    <location>
        <position position="780"/>
    </location>
    <ligand>
        <name>ATP</name>
        <dbReference type="ChEBI" id="CHEBI:30616"/>
    </ligand>
</feature>
<keyword evidence="8 18" id="KW-1278">Translocase</keyword>
<feature type="transmembrane region" description="Helical" evidence="18">
    <location>
        <begin position="403"/>
        <end position="423"/>
    </location>
</feature>
<dbReference type="GO" id="GO:0045332">
    <property type="term" value="P:phospholipid translocation"/>
    <property type="evidence" value="ECO:0007669"/>
    <property type="project" value="TreeGrafter"/>
</dbReference>
<feature type="binding site" evidence="16">
    <location>
        <position position="668"/>
    </location>
    <ligand>
        <name>ATP</name>
        <dbReference type="ChEBI" id="CHEBI:30616"/>
    </ligand>
</feature>
<feature type="transmembrane region" description="Helical" evidence="18">
    <location>
        <begin position="1092"/>
        <end position="1114"/>
    </location>
</feature>
<feature type="transmembrane region" description="Helical" evidence="18">
    <location>
        <begin position="1134"/>
        <end position="1154"/>
    </location>
</feature>
<feature type="transmembrane region" description="Helical" evidence="18">
    <location>
        <begin position="361"/>
        <end position="383"/>
    </location>
</feature>
<keyword evidence="4 17" id="KW-0479">Metal-binding</keyword>
<reference evidence="22" key="1">
    <citation type="submission" date="2023-07" db="EMBL/GenBank/DDBJ databases">
        <authorList>
            <consortium name="AG Swart"/>
            <person name="Singh M."/>
            <person name="Singh A."/>
            <person name="Seah K."/>
            <person name="Emmerich C."/>
        </authorList>
    </citation>
    <scope>NUCLEOTIDE SEQUENCE</scope>
    <source>
        <strain evidence="22">DP1</strain>
    </source>
</reference>
<evidence type="ECO:0000256" key="8">
    <source>
        <dbReference type="ARBA" id="ARBA00022967"/>
    </source>
</evidence>
<dbReference type="Pfam" id="PF13246">
    <property type="entry name" value="Cation_ATPase"/>
    <property type="match status" value="1"/>
</dbReference>
<dbReference type="InterPro" id="IPR032630">
    <property type="entry name" value="P_typ_ATPase_c"/>
</dbReference>
<feature type="binding site" evidence="17">
    <location>
        <position position="483"/>
    </location>
    <ligand>
        <name>Mg(2+)</name>
        <dbReference type="ChEBI" id="CHEBI:18420"/>
    </ligand>
</feature>
<feature type="transmembrane region" description="Helical" evidence="18">
    <location>
        <begin position="1035"/>
        <end position="1057"/>
    </location>
</feature>
<dbReference type="Gene3D" id="2.70.150.10">
    <property type="entry name" value="Calcium-transporting ATPase, cytoplasmic transduction domain A"/>
    <property type="match status" value="1"/>
</dbReference>
<feature type="binding site" evidence="16">
    <location>
        <position position="645"/>
    </location>
    <ligand>
        <name>ATP</name>
        <dbReference type="ChEBI" id="CHEBI:30616"/>
    </ligand>
</feature>
<dbReference type="AlphaFoldDB" id="A0AAD1UGB3"/>
<dbReference type="Pfam" id="PF16212">
    <property type="entry name" value="PhoLip_ATPase_C"/>
    <property type="match status" value="1"/>
</dbReference>
<feature type="transmembrane region" description="Helical" evidence="18">
    <location>
        <begin position="1069"/>
        <end position="1085"/>
    </location>
</feature>
<dbReference type="InterPro" id="IPR023298">
    <property type="entry name" value="ATPase_P-typ_TM_dom_sf"/>
</dbReference>
<feature type="binding site" evidence="16">
    <location>
        <position position="481"/>
    </location>
    <ligand>
        <name>ATP</name>
        <dbReference type="ChEBI" id="CHEBI:30616"/>
    </ligand>
</feature>
<evidence type="ECO:0000259" key="21">
    <source>
        <dbReference type="Pfam" id="PF16212"/>
    </source>
</evidence>
<dbReference type="InterPro" id="IPR036412">
    <property type="entry name" value="HAD-like_sf"/>
</dbReference>
<dbReference type="InterPro" id="IPR006539">
    <property type="entry name" value="P-type_ATPase_IV"/>
</dbReference>
<dbReference type="InterPro" id="IPR044492">
    <property type="entry name" value="P_typ_ATPase_HD_dom"/>
</dbReference>
<feature type="binding site" evidence="17">
    <location>
        <position position="900"/>
    </location>
    <ligand>
        <name>Mg(2+)</name>
        <dbReference type="ChEBI" id="CHEBI:18420"/>
    </ligand>
</feature>
<dbReference type="InterPro" id="IPR023299">
    <property type="entry name" value="ATPase_P-typ_cyto_dom_N"/>
</dbReference>
<dbReference type="InterPro" id="IPR001757">
    <property type="entry name" value="P_typ_ATPase"/>
</dbReference>
<feature type="binding site" evidence="16">
    <location>
        <position position="781"/>
    </location>
    <ligand>
        <name>ATP</name>
        <dbReference type="ChEBI" id="CHEBI:30616"/>
    </ligand>
</feature>
<feature type="binding site" evidence="17">
    <location>
        <position position="481"/>
    </location>
    <ligand>
        <name>Mg(2+)</name>
        <dbReference type="ChEBI" id="CHEBI:18420"/>
    </ligand>
</feature>
<evidence type="ECO:0000256" key="6">
    <source>
        <dbReference type="ARBA" id="ARBA00022840"/>
    </source>
</evidence>
<feature type="domain" description="P-type ATPase N-terminal" evidence="20">
    <location>
        <begin position="81"/>
        <end position="135"/>
    </location>
</feature>
<feature type="region of interest" description="Disordered" evidence="19">
    <location>
        <begin position="504"/>
        <end position="540"/>
    </location>
</feature>
<gene>
    <name evidence="22" type="ORF">ECRASSUSDP1_LOCUS10137</name>
</gene>
<protein>
    <recommendedName>
        <fullName evidence="18">Phospholipid-transporting ATPase</fullName>
        <ecNumber evidence="18">7.6.2.1</ecNumber>
    </recommendedName>
</protein>